<feature type="non-terminal residue" evidence="2">
    <location>
        <position position="112"/>
    </location>
</feature>
<gene>
    <name evidence="2" type="ORF">B1A_21750</name>
</gene>
<protein>
    <submittedName>
        <fullName evidence="2">Two-component sensor PhoR</fullName>
    </submittedName>
</protein>
<dbReference type="SMART" id="SM00091">
    <property type="entry name" value="PAS"/>
    <property type="match status" value="1"/>
</dbReference>
<evidence type="ECO:0000313" key="2">
    <source>
        <dbReference type="EMBL" id="EQD26836.1"/>
    </source>
</evidence>
<reference evidence="2" key="2">
    <citation type="journal article" date="2014" name="ISME J.">
        <title>Microbial stratification in low pH oxic and suboxic macroscopic growths along an acid mine drainage.</title>
        <authorList>
            <person name="Mendez-Garcia C."/>
            <person name="Mesa V."/>
            <person name="Sprenger R.R."/>
            <person name="Richter M."/>
            <person name="Diez M.S."/>
            <person name="Solano J."/>
            <person name="Bargiela R."/>
            <person name="Golyshina O.V."/>
            <person name="Manteca A."/>
            <person name="Ramos J.L."/>
            <person name="Gallego J.R."/>
            <person name="Llorente I."/>
            <person name="Martins Dos Santos V.A."/>
            <person name="Jensen O.N."/>
            <person name="Pelaez A.I."/>
            <person name="Sanchez J."/>
            <person name="Ferrer M."/>
        </authorList>
    </citation>
    <scope>NUCLEOTIDE SEQUENCE</scope>
</reference>
<proteinExistence type="predicted"/>
<dbReference type="InterPro" id="IPR035965">
    <property type="entry name" value="PAS-like_dom_sf"/>
</dbReference>
<dbReference type="EMBL" id="AUZX01016077">
    <property type="protein sequence ID" value="EQD26836.1"/>
    <property type="molecule type" value="Genomic_DNA"/>
</dbReference>
<dbReference type="CDD" id="cd00130">
    <property type="entry name" value="PAS"/>
    <property type="match status" value="1"/>
</dbReference>
<feature type="domain" description="PAS" evidence="1">
    <location>
        <begin position="38"/>
        <end position="104"/>
    </location>
</feature>
<dbReference type="Pfam" id="PF00989">
    <property type="entry name" value="PAS"/>
    <property type="match status" value="1"/>
</dbReference>
<dbReference type="InterPro" id="IPR013767">
    <property type="entry name" value="PAS_fold"/>
</dbReference>
<organism evidence="2">
    <name type="scientific">mine drainage metagenome</name>
    <dbReference type="NCBI Taxonomy" id="410659"/>
    <lineage>
        <taxon>unclassified sequences</taxon>
        <taxon>metagenomes</taxon>
        <taxon>ecological metagenomes</taxon>
    </lineage>
</organism>
<dbReference type="GO" id="GO:0006355">
    <property type="term" value="P:regulation of DNA-templated transcription"/>
    <property type="evidence" value="ECO:0007669"/>
    <property type="project" value="InterPro"/>
</dbReference>
<name>T0XVM5_9ZZZZ</name>
<dbReference type="InterPro" id="IPR000014">
    <property type="entry name" value="PAS"/>
</dbReference>
<accession>T0XVM5</accession>
<dbReference type="Gene3D" id="3.30.450.20">
    <property type="entry name" value="PAS domain"/>
    <property type="match status" value="1"/>
</dbReference>
<comment type="caution">
    <text evidence="2">The sequence shown here is derived from an EMBL/GenBank/DDBJ whole genome shotgun (WGS) entry which is preliminary data.</text>
</comment>
<dbReference type="SUPFAM" id="SSF55785">
    <property type="entry name" value="PYP-like sensor domain (PAS domain)"/>
    <property type="match status" value="1"/>
</dbReference>
<reference evidence="2" key="1">
    <citation type="submission" date="2013-08" db="EMBL/GenBank/DDBJ databases">
        <authorList>
            <person name="Mendez C."/>
            <person name="Richter M."/>
            <person name="Ferrer M."/>
            <person name="Sanchez J."/>
        </authorList>
    </citation>
    <scope>NUCLEOTIDE SEQUENCE</scope>
</reference>
<sequence length="112" mass="13074">MSPIRPRPAAWWGTVIALIARLHRRKRFHKLRFVQLMRQLQQSTAALPNGVVILNDEREIVWFNHMAGRLLGLRPNIDLGLRIENLVREPQFARYIEKGDYANPVVVRRSSP</sequence>
<dbReference type="AlphaFoldDB" id="T0XVM5"/>
<evidence type="ECO:0000259" key="1">
    <source>
        <dbReference type="SMART" id="SM00091"/>
    </source>
</evidence>